<organism evidence="11 12">
    <name type="scientific">Trichogramma brassicae</name>
    <dbReference type="NCBI Taxonomy" id="86971"/>
    <lineage>
        <taxon>Eukaryota</taxon>
        <taxon>Metazoa</taxon>
        <taxon>Ecdysozoa</taxon>
        <taxon>Arthropoda</taxon>
        <taxon>Hexapoda</taxon>
        <taxon>Insecta</taxon>
        <taxon>Pterygota</taxon>
        <taxon>Neoptera</taxon>
        <taxon>Endopterygota</taxon>
        <taxon>Hymenoptera</taxon>
        <taxon>Apocrita</taxon>
        <taxon>Proctotrupomorpha</taxon>
        <taxon>Chalcidoidea</taxon>
        <taxon>Trichogrammatidae</taxon>
        <taxon>Trichogramma</taxon>
    </lineage>
</organism>
<comment type="subcellular location">
    <subcellularLocation>
        <location evidence="1">Nucleus</location>
    </subcellularLocation>
</comment>
<keyword evidence="5" id="KW-0862">Zinc</keyword>
<keyword evidence="6" id="KW-0539">Nucleus</keyword>
<keyword evidence="3" id="KW-0677">Repeat</keyword>
<dbReference type="EMBL" id="CADCXV010001253">
    <property type="protein sequence ID" value="CAB0042997.1"/>
    <property type="molecule type" value="Genomic_DNA"/>
</dbReference>
<keyword evidence="2" id="KW-0479">Metal-binding</keyword>
<evidence type="ECO:0000313" key="11">
    <source>
        <dbReference type="EMBL" id="CAB0042997.1"/>
    </source>
</evidence>
<evidence type="ECO:0000256" key="6">
    <source>
        <dbReference type="ARBA" id="ARBA00023242"/>
    </source>
</evidence>
<dbReference type="InterPro" id="IPR013087">
    <property type="entry name" value="Znf_C2H2_type"/>
</dbReference>
<dbReference type="PROSITE" id="PS00028">
    <property type="entry name" value="ZINC_FINGER_C2H2_1"/>
    <property type="match status" value="1"/>
</dbReference>
<evidence type="ECO:0000256" key="2">
    <source>
        <dbReference type="ARBA" id="ARBA00022723"/>
    </source>
</evidence>
<keyword evidence="9" id="KW-0732">Signal</keyword>
<evidence type="ECO:0000256" key="1">
    <source>
        <dbReference type="ARBA" id="ARBA00004123"/>
    </source>
</evidence>
<dbReference type="PROSITE" id="PS51257">
    <property type="entry name" value="PROKAR_LIPOPROTEIN"/>
    <property type="match status" value="1"/>
</dbReference>
<dbReference type="Proteomes" id="UP000479190">
    <property type="component" value="Unassembled WGS sequence"/>
</dbReference>
<protein>
    <recommendedName>
        <fullName evidence="10">C2H2-type domain-containing protein</fullName>
    </recommendedName>
</protein>
<dbReference type="SUPFAM" id="SSF57667">
    <property type="entry name" value="beta-beta-alpha zinc fingers"/>
    <property type="match status" value="1"/>
</dbReference>
<gene>
    <name evidence="11" type="ORF">TBRA_LOCUS14585</name>
</gene>
<dbReference type="PANTHER" id="PTHR24394">
    <property type="entry name" value="ZINC FINGER PROTEIN"/>
    <property type="match status" value="1"/>
</dbReference>
<feature type="compositionally biased region" description="Low complexity" evidence="8">
    <location>
        <begin position="211"/>
        <end position="229"/>
    </location>
</feature>
<dbReference type="PANTHER" id="PTHR24394:SF44">
    <property type="entry name" value="ZINC FINGER PROTEIN 271-LIKE"/>
    <property type="match status" value="1"/>
</dbReference>
<evidence type="ECO:0000256" key="9">
    <source>
        <dbReference type="SAM" id="SignalP"/>
    </source>
</evidence>
<evidence type="ECO:0000256" key="7">
    <source>
        <dbReference type="PROSITE-ProRule" id="PRU00042"/>
    </source>
</evidence>
<feature type="region of interest" description="Disordered" evidence="8">
    <location>
        <begin position="211"/>
        <end position="234"/>
    </location>
</feature>
<evidence type="ECO:0000256" key="4">
    <source>
        <dbReference type="ARBA" id="ARBA00022771"/>
    </source>
</evidence>
<dbReference type="Gene3D" id="3.30.160.60">
    <property type="entry name" value="Classic Zinc Finger"/>
    <property type="match status" value="1"/>
</dbReference>
<dbReference type="AlphaFoldDB" id="A0A6H5J2W7"/>
<accession>A0A6H5J2W7</accession>
<dbReference type="GO" id="GO:0000981">
    <property type="term" value="F:DNA-binding transcription factor activity, RNA polymerase II-specific"/>
    <property type="evidence" value="ECO:0007669"/>
    <property type="project" value="TreeGrafter"/>
</dbReference>
<proteinExistence type="predicted"/>
<dbReference type="GO" id="GO:0005634">
    <property type="term" value="C:nucleus"/>
    <property type="evidence" value="ECO:0007669"/>
    <property type="project" value="UniProtKB-SubCell"/>
</dbReference>
<evidence type="ECO:0000313" key="12">
    <source>
        <dbReference type="Proteomes" id="UP000479190"/>
    </source>
</evidence>
<evidence type="ECO:0000259" key="10">
    <source>
        <dbReference type="PROSITE" id="PS50157"/>
    </source>
</evidence>
<feature type="chain" id="PRO_5026044169" description="C2H2-type domain-containing protein" evidence="9">
    <location>
        <begin position="19"/>
        <end position="502"/>
    </location>
</feature>
<keyword evidence="4 7" id="KW-0863">Zinc-finger</keyword>
<dbReference type="InterPro" id="IPR036236">
    <property type="entry name" value="Znf_C2H2_sf"/>
</dbReference>
<name>A0A6H5J2W7_9HYME</name>
<sequence length="502" mass="56950">MSRGPILPLAAAVSIATSCSVGLTRVTTTTTTRSRRTATTTTMTMQRSHAKRQSDLKKHICAIHDRSKPFQCEICHKSFSLKKYCKRHISALHDRRNPFECETCHKSFGDKKRNLDNSVCIRGSTRFIIIYTEFASRRSPARCRCRRGRCVTYTYVSFAFQQFLDVKLAPLGNNRWRRARGVECRPVAITASSITRSCPAAASLLSSSYRRSRLPSTSPPRARYPAAAAQHSSGSHPPFPLAVFYMCSENGHPGRVQICRPLTRVIPRVPPTPTPTPRREKYSITRRIRCESSQLVYTYKARTGRRRCRRAPTLGCEPSEMSRSSIRRIESATILGVKISTLIRDITFASQACLGQSFGEISCAELYHRGVYLIFFLFRTGENKPQASNNRTGERSRRARVVVPVVDIHNRRGLAHDNPRSLQLINDKNPHKSIMSATDKRKHMGQYNTFLNFRPHLALFVEKPSKQNLKLRKCIVQKQLYLSESWEFLKAGTGVGKALWLS</sequence>
<feature type="signal peptide" evidence="9">
    <location>
        <begin position="1"/>
        <end position="18"/>
    </location>
</feature>
<dbReference type="PROSITE" id="PS50157">
    <property type="entry name" value="ZINC_FINGER_C2H2_2"/>
    <property type="match status" value="1"/>
</dbReference>
<keyword evidence="12" id="KW-1185">Reference proteome</keyword>
<feature type="domain" description="C2H2-type" evidence="10">
    <location>
        <begin position="70"/>
        <end position="98"/>
    </location>
</feature>
<reference evidence="11 12" key="1">
    <citation type="submission" date="2020-02" db="EMBL/GenBank/DDBJ databases">
        <authorList>
            <person name="Ferguson B K."/>
        </authorList>
    </citation>
    <scope>NUCLEOTIDE SEQUENCE [LARGE SCALE GENOMIC DNA]</scope>
</reference>
<evidence type="ECO:0000256" key="8">
    <source>
        <dbReference type="SAM" id="MobiDB-lite"/>
    </source>
</evidence>
<evidence type="ECO:0000256" key="5">
    <source>
        <dbReference type="ARBA" id="ARBA00022833"/>
    </source>
</evidence>
<dbReference type="GO" id="GO:0008270">
    <property type="term" value="F:zinc ion binding"/>
    <property type="evidence" value="ECO:0007669"/>
    <property type="project" value="UniProtKB-KW"/>
</dbReference>
<evidence type="ECO:0000256" key="3">
    <source>
        <dbReference type="ARBA" id="ARBA00022737"/>
    </source>
</evidence>